<evidence type="ECO:0000313" key="2">
    <source>
        <dbReference type="EMBL" id="MXQ55503.1"/>
    </source>
</evidence>
<evidence type="ECO:0000256" key="1">
    <source>
        <dbReference type="SAM" id="MobiDB-lite"/>
    </source>
</evidence>
<feature type="region of interest" description="Disordered" evidence="1">
    <location>
        <begin position="29"/>
        <end position="51"/>
    </location>
</feature>
<accession>A0A6I4VXB7</accession>
<dbReference type="Proteomes" id="UP000430692">
    <property type="component" value="Unassembled WGS sequence"/>
</dbReference>
<dbReference type="AlphaFoldDB" id="A0A6I4VXB7"/>
<comment type="caution">
    <text evidence="2">The sequence shown here is derived from an EMBL/GenBank/DDBJ whole genome shotgun (WGS) entry which is preliminary data.</text>
</comment>
<gene>
    <name evidence="2" type="ORF">GSM42_17620</name>
</gene>
<sequence>MDEEKKEYKELDTVIAYHSEMALEEFPEGPYGAAHNEEKLGKNSPWLPGQHTSARFTYENRKLHEGIERQMPGSHPTHDEVES</sequence>
<evidence type="ECO:0000313" key="3">
    <source>
        <dbReference type="Proteomes" id="UP000430692"/>
    </source>
</evidence>
<dbReference type="RefSeq" id="WP_160802856.1">
    <property type="nucleotide sequence ID" value="NZ_WUUL01000015.1"/>
</dbReference>
<name>A0A6I4VXB7_9BACL</name>
<dbReference type="EMBL" id="WUUL01000015">
    <property type="protein sequence ID" value="MXQ55503.1"/>
    <property type="molecule type" value="Genomic_DNA"/>
</dbReference>
<proteinExistence type="predicted"/>
<evidence type="ECO:0008006" key="4">
    <source>
        <dbReference type="Google" id="ProtNLM"/>
    </source>
</evidence>
<keyword evidence="3" id="KW-1185">Reference proteome</keyword>
<reference evidence="2 3" key="1">
    <citation type="submission" date="2019-12" db="EMBL/GenBank/DDBJ databases">
        <title>Whole-genome analyses of novel actinobacteria.</title>
        <authorList>
            <person name="Sahin N."/>
            <person name="Saygin H."/>
        </authorList>
    </citation>
    <scope>NUCLEOTIDE SEQUENCE [LARGE SCALE GENOMIC DNA]</scope>
    <source>
        <strain evidence="2 3">KC615</strain>
    </source>
</reference>
<organism evidence="2 3">
    <name type="scientific">Shimazuella alba</name>
    <dbReference type="NCBI Taxonomy" id="2690964"/>
    <lineage>
        <taxon>Bacteria</taxon>
        <taxon>Bacillati</taxon>
        <taxon>Bacillota</taxon>
        <taxon>Bacilli</taxon>
        <taxon>Bacillales</taxon>
        <taxon>Thermoactinomycetaceae</taxon>
        <taxon>Shimazuella</taxon>
    </lineage>
</organism>
<protein>
    <recommendedName>
        <fullName evidence="4">Cytosolic protein</fullName>
    </recommendedName>
</protein>